<dbReference type="SUPFAM" id="SSF55729">
    <property type="entry name" value="Acyl-CoA N-acyltransferases (Nat)"/>
    <property type="match status" value="1"/>
</dbReference>
<dbReference type="CDD" id="cd04301">
    <property type="entry name" value="NAT_SF"/>
    <property type="match status" value="1"/>
</dbReference>
<dbReference type="PROSITE" id="PS51186">
    <property type="entry name" value="GNAT"/>
    <property type="match status" value="1"/>
</dbReference>
<dbReference type="Gene3D" id="3.40.630.30">
    <property type="match status" value="1"/>
</dbReference>
<dbReference type="Proteomes" id="UP000655830">
    <property type="component" value="Unassembled WGS sequence"/>
</dbReference>
<dbReference type="AlphaFoldDB" id="A0A926IFQ7"/>
<evidence type="ECO:0000313" key="3">
    <source>
        <dbReference type="Proteomes" id="UP000655830"/>
    </source>
</evidence>
<organism evidence="2 3">
    <name type="scientific">Zhenhengia yiwuensis</name>
    <dbReference type="NCBI Taxonomy" id="2763666"/>
    <lineage>
        <taxon>Bacteria</taxon>
        <taxon>Bacillati</taxon>
        <taxon>Bacillota</taxon>
        <taxon>Clostridia</taxon>
        <taxon>Lachnospirales</taxon>
        <taxon>Lachnospiraceae</taxon>
        <taxon>Zhenhengia</taxon>
    </lineage>
</organism>
<feature type="domain" description="N-acetyltransferase" evidence="1">
    <location>
        <begin position="11"/>
        <end position="172"/>
    </location>
</feature>
<dbReference type="EMBL" id="JACRSY010000037">
    <property type="protein sequence ID" value="MBC8581138.1"/>
    <property type="molecule type" value="Genomic_DNA"/>
</dbReference>
<protein>
    <submittedName>
        <fullName evidence="2">GNAT family N-acetyltransferase</fullName>
    </submittedName>
</protein>
<sequence>MLTNDLITERLILKSTREEHAPLCLDMWLDDEIGKYLGDPPRDKADEKYMNFAKGIEEDETWYPFVAFLKDTNEFVGTGSIVPMEDKMHWDLGYCIHKKYWRQGYGTELIQALIDFGYAKGGRKFTADIAQENIASNAVIKKLGFTIEKEGSFNKQGTNITYDNYTYKLDLE</sequence>
<dbReference type="PANTHER" id="PTHR43792:SF1">
    <property type="entry name" value="N-ACETYLTRANSFERASE DOMAIN-CONTAINING PROTEIN"/>
    <property type="match status" value="1"/>
</dbReference>
<evidence type="ECO:0000313" key="2">
    <source>
        <dbReference type="EMBL" id="MBC8581138.1"/>
    </source>
</evidence>
<reference evidence="2" key="1">
    <citation type="submission" date="2020-08" db="EMBL/GenBank/DDBJ databases">
        <title>Genome public.</title>
        <authorList>
            <person name="Liu C."/>
            <person name="Sun Q."/>
        </authorList>
    </citation>
    <scope>NUCLEOTIDE SEQUENCE</scope>
    <source>
        <strain evidence="2">NSJ-12</strain>
    </source>
</reference>
<dbReference type="RefSeq" id="WP_249333919.1">
    <property type="nucleotide sequence ID" value="NZ_JACRSY010000037.1"/>
</dbReference>
<keyword evidence="3" id="KW-1185">Reference proteome</keyword>
<dbReference type="InterPro" id="IPR000182">
    <property type="entry name" value="GNAT_dom"/>
</dbReference>
<proteinExistence type="predicted"/>
<dbReference type="InterPro" id="IPR051531">
    <property type="entry name" value="N-acetyltransferase"/>
</dbReference>
<comment type="caution">
    <text evidence="2">The sequence shown here is derived from an EMBL/GenBank/DDBJ whole genome shotgun (WGS) entry which is preliminary data.</text>
</comment>
<dbReference type="Pfam" id="PF13302">
    <property type="entry name" value="Acetyltransf_3"/>
    <property type="match status" value="1"/>
</dbReference>
<dbReference type="GO" id="GO:0016747">
    <property type="term" value="F:acyltransferase activity, transferring groups other than amino-acyl groups"/>
    <property type="evidence" value="ECO:0007669"/>
    <property type="project" value="InterPro"/>
</dbReference>
<dbReference type="PANTHER" id="PTHR43792">
    <property type="entry name" value="GNAT FAMILY, PUTATIVE (AFU_ORTHOLOGUE AFUA_3G00765)-RELATED-RELATED"/>
    <property type="match status" value="1"/>
</dbReference>
<evidence type="ECO:0000259" key="1">
    <source>
        <dbReference type="PROSITE" id="PS51186"/>
    </source>
</evidence>
<gene>
    <name evidence="2" type="ORF">H8718_16595</name>
</gene>
<dbReference type="InterPro" id="IPR016181">
    <property type="entry name" value="Acyl_CoA_acyltransferase"/>
</dbReference>
<accession>A0A926IFQ7</accession>
<name>A0A926IFQ7_9FIRM</name>